<evidence type="ECO:0000256" key="5">
    <source>
        <dbReference type="SAM" id="Coils"/>
    </source>
</evidence>
<dbReference type="Proteomes" id="UP000189580">
    <property type="component" value="Chromosome d"/>
</dbReference>
<dbReference type="RefSeq" id="XP_018736659.1">
    <property type="nucleotide sequence ID" value="XM_018882265.1"/>
</dbReference>
<accession>A0A167EKF5</accession>
<dbReference type="KEGG" id="slb:AWJ20_5141"/>
<feature type="domain" description="Proteasome activator complex subunit 4 C-terminal" evidence="7">
    <location>
        <begin position="1659"/>
        <end position="1747"/>
    </location>
</feature>
<dbReference type="GO" id="GO:0005829">
    <property type="term" value="C:cytosol"/>
    <property type="evidence" value="ECO:0007669"/>
    <property type="project" value="TreeGrafter"/>
</dbReference>
<dbReference type="PANTHER" id="PTHR32170">
    <property type="entry name" value="PROTEASOME ACTIVATOR COMPLEX SUBUNIT 4"/>
    <property type="match status" value="1"/>
</dbReference>
<dbReference type="GO" id="GO:0070628">
    <property type="term" value="F:proteasome binding"/>
    <property type="evidence" value="ECO:0007669"/>
    <property type="project" value="InterPro"/>
</dbReference>
<dbReference type="InterPro" id="IPR021843">
    <property type="entry name" value="PSME4_C"/>
</dbReference>
<dbReference type="GO" id="GO:0005634">
    <property type="term" value="C:nucleus"/>
    <property type="evidence" value="ECO:0007669"/>
    <property type="project" value="UniProtKB-SubCell"/>
</dbReference>
<dbReference type="EMBL" id="CP014502">
    <property type="protein sequence ID" value="ANB14182.1"/>
    <property type="molecule type" value="Genomic_DNA"/>
</dbReference>
<organism evidence="9 10">
    <name type="scientific">Sugiyamaella lignohabitans</name>
    <dbReference type="NCBI Taxonomy" id="796027"/>
    <lineage>
        <taxon>Eukaryota</taxon>
        <taxon>Fungi</taxon>
        <taxon>Dikarya</taxon>
        <taxon>Ascomycota</taxon>
        <taxon>Saccharomycotina</taxon>
        <taxon>Dipodascomycetes</taxon>
        <taxon>Dipodascales</taxon>
        <taxon>Trichomonascaceae</taxon>
        <taxon>Sugiyamaella</taxon>
    </lineage>
</organism>
<evidence type="ECO:0000256" key="1">
    <source>
        <dbReference type="ARBA" id="ARBA00005739"/>
    </source>
</evidence>
<dbReference type="PANTHER" id="PTHR32170:SF3">
    <property type="entry name" value="PROTEASOME ACTIVATOR COMPLEX SUBUNIT 4"/>
    <property type="match status" value="1"/>
</dbReference>
<keyword evidence="2" id="KW-0677">Repeat</keyword>
<dbReference type="GO" id="GO:0010499">
    <property type="term" value="P:proteasomal ubiquitin-independent protein catabolic process"/>
    <property type="evidence" value="ECO:0007669"/>
    <property type="project" value="TreeGrafter"/>
</dbReference>
<dbReference type="InterPro" id="IPR032430">
    <property type="entry name" value="Blm10_mid"/>
</dbReference>
<dbReference type="GO" id="GO:0006281">
    <property type="term" value="P:DNA repair"/>
    <property type="evidence" value="ECO:0007669"/>
    <property type="project" value="UniProtKB-KW"/>
</dbReference>
<keyword evidence="4" id="KW-0234">DNA repair</keyword>
<reference evidence="9 10" key="1">
    <citation type="submission" date="2016-02" db="EMBL/GenBank/DDBJ databases">
        <title>Complete genome sequence and transcriptome regulation of the pentose utilising yeast Sugiyamaella lignohabitans.</title>
        <authorList>
            <person name="Bellasio M."/>
            <person name="Peymann A."/>
            <person name="Valli M."/>
            <person name="Sipitzky M."/>
            <person name="Graf A."/>
            <person name="Sauer M."/>
            <person name="Marx H."/>
            <person name="Mattanovich D."/>
        </authorList>
    </citation>
    <scope>NUCLEOTIDE SEQUENCE [LARGE SCALE GENOMIC DNA]</scope>
    <source>
        <strain evidence="9 10">CBS 10342</strain>
    </source>
</reference>
<gene>
    <name evidence="9" type="primary">BLM10</name>
    <name evidence="9" type="ORF">AWJ20_5141</name>
</gene>
<name>A0A167EKF5_9ASCO</name>
<evidence type="ECO:0000256" key="3">
    <source>
        <dbReference type="ARBA" id="ARBA00022763"/>
    </source>
</evidence>
<keyword evidence="3" id="KW-0227">DNA damage</keyword>
<dbReference type="OrthoDB" id="17907at2759"/>
<evidence type="ECO:0000256" key="2">
    <source>
        <dbReference type="ARBA" id="ARBA00022737"/>
    </source>
</evidence>
<proteinExistence type="inferred from homology"/>
<protein>
    <submittedName>
        <fullName evidence="9">Blm10p</fullName>
    </submittedName>
</protein>
<dbReference type="InterPro" id="IPR016024">
    <property type="entry name" value="ARM-type_fold"/>
</dbReference>
<evidence type="ECO:0000313" key="10">
    <source>
        <dbReference type="Proteomes" id="UP000189580"/>
    </source>
</evidence>
<dbReference type="InterPro" id="IPR035309">
    <property type="entry name" value="PSME4"/>
</dbReference>
<comment type="similarity">
    <text evidence="1">Belongs to the BLM10 family.</text>
</comment>
<evidence type="ECO:0000256" key="4">
    <source>
        <dbReference type="ARBA" id="ARBA00023204"/>
    </source>
</evidence>
<feature type="coiled-coil region" evidence="5">
    <location>
        <begin position="982"/>
        <end position="1009"/>
    </location>
</feature>
<sequence length="1747" mass="197061">MWSLLPRSSLYDFQSLDLVATLVSDSISSKLVSFDKYGILTPEQLSIVFSAILRMLEVPVSYVGSPYVQSNETVSVKSDRDKKNRCARPIANLIVYSLSAESGLEPDGILDKLESLMHAVETFVHPSNQGAWTRNIMQTIAAMVEIFLLRWNVQSSDTVDCEGNPYKESVIPAERHLTDKVKDRFVRILRNATFLGIHAKSTTVVASSLEALQGLAYLSPDLIIPRLLGEVYPSLQGLVETHRTMSSLKALTVLARKISQVPKYALHITTLLGLAVPGIDANDLSKTLHSLSFIQAVALNVPFYDISENMGSGLAMETIAGSISYLEEHGKLPEIPEEMIPQVLKSSTASFDEFVIMVFDRIFAMLENLPDNSGTGSGSAKAARDSPEAQVSNALPPAVTAILGAVSPNLFKRIVNHVVDFVEHNVIHHAADPVAHICGCLIKVNPEVAFPKMFNMLYYKIKEEIEENGAGSTRSGSEILPRDRALIWYLSALNMVLAHAFAEAFVFKDQIMELTLYLREHCKGAIVFHVSNAIHHTLMTLTTTTSNDYSLVPEGDPVGLGDWGAKADTKNLKLKWHVPSRNEIEFAVDLYSKHCQVSTDALKLVVNQQGAEKKYSPTELSDLIANNITYIRTATSGVALLFDPKYGEKSGLNENVGDSEYEESVSQEMDSDSDASSFDEEDELMNNNLIAVDDDLDFEGEIVDLKKFREYPVNYFFDKHTKADDPLYRRIHELRLDLGKFLHEIHTYLSKNRENDIASFKALLFATKVWFSDVGMERSAKTLDSLLALYSYETKHFRIPGLRKDYPRPLLSRRAYLYHYERLAHNVGLRKMSDLDKTLLFDSVRSSMSIYSDVRRNGQSSLESAVKILIGSRSQVYPFVLRELNTALKCQEYTKAESAVRLLNLRVMQSSIKKDFKHMVPFIEYIKLAMQADYPNLNAVATSLYNYFATNIRLPLDVISIDMSSVDVLKPAEPETVINGEYRSVAERIEQLKAKKKDKRAKAEKEMNHLIDYLAGGKESKDQHWKLTAVNGGLFTAICSSPQMPIDARVLIQLGNGAMSPHPGIKAICMHGLFMISSKLFNLASSGYDYNRFLLNCDEDNILSDNGMIVDSSVPDFQAKFVAELENFENPTYFLDKGNANYGWLVWPKKFEADKAAYKDTLKFSEEDEKAIREFALIMTPEWIAAVIARHLEEPRVEDDYFDVTNAIFFKIVLRMIGLGYTPISIDHFLVMIAHAYNPEDKNSHRCVAEMCSALIDSLKFTEGEEVINKKVTLLVGIFSDVLQNSIAHDNIEYWRSFVWWTSIYIDYRRAWQVEKLLNEIRVRTDAYSTSVRESSRLSLLRKSISTIGWYYQHNVDEIIDNLWDNITHPLQGVRDEVAKTLGGIYVTRYHESFETVSQFLKANYDSGSVGLLCYEMPDDLSSRIVKAFNKLETLRLEREALSSRGTSQYVVVAKTLSLFLESLFRKSYAVSLIPLFPKTIIPALLNFLNVRDEEEVMLSAVSLFKLLGNIPCPVQYIQLMVDMIVDIGTKATTWHQRISILSYLQAFFFRHLFKMNEHQRSFLINSVTDMLVDVQLEVRELAAETLSGLLRCSPIAEQDRLIASLQQHCTILLNETKSWKNLRRTPTASLAVTPIPSRPGTPVSRTGVPLNEYQTAMVKRHSAVLGLGALVKAFPYQSPPPKWIPEVMQVLAVKAANDPGMVGKSVKLILGDFKKTRQDTWHIDSKVFTSEQLEDLEGVLWRNYFI</sequence>
<feature type="compositionally biased region" description="Acidic residues" evidence="6">
    <location>
        <begin position="657"/>
        <end position="678"/>
    </location>
</feature>
<keyword evidence="5" id="KW-0175">Coiled coil</keyword>
<feature type="domain" description="Proteasome activator Blm10 middle HEAT repeats region" evidence="8">
    <location>
        <begin position="113"/>
        <end position="642"/>
    </location>
</feature>
<dbReference type="SUPFAM" id="SSF48371">
    <property type="entry name" value="ARM repeat"/>
    <property type="match status" value="2"/>
</dbReference>
<dbReference type="Pfam" id="PF11919">
    <property type="entry name" value="PSME4_C"/>
    <property type="match status" value="1"/>
</dbReference>
<dbReference type="GeneID" id="30037351"/>
<evidence type="ECO:0000256" key="6">
    <source>
        <dbReference type="SAM" id="MobiDB-lite"/>
    </source>
</evidence>
<evidence type="ECO:0000259" key="7">
    <source>
        <dbReference type="Pfam" id="PF11919"/>
    </source>
</evidence>
<evidence type="ECO:0000259" key="8">
    <source>
        <dbReference type="Pfam" id="PF16507"/>
    </source>
</evidence>
<feature type="region of interest" description="Disordered" evidence="6">
    <location>
        <begin position="651"/>
        <end position="678"/>
    </location>
</feature>
<dbReference type="Pfam" id="PF16507">
    <property type="entry name" value="HEAT_PSME4_mid"/>
    <property type="match status" value="1"/>
</dbReference>
<evidence type="ECO:0000313" key="9">
    <source>
        <dbReference type="EMBL" id="ANB14182.1"/>
    </source>
</evidence>
<keyword evidence="10" id="KW-1185">Reference proteome</keyword>
<dbReference type="GO" id="GO:0016504">
    <property type="term" value="F:peptidase activator activity"/>
    <property type="evidence" value="ECO:0007669"/>
    <property type="project" value="InterPro"/>
</dbReference>